<dbReference type="OrthoDB" id="1737128at2759"/>
<reference evidence="1" key="1">
    <citation type="submission" date="2021-06" db="EMBL/GenBank/DDBJ databases">
        <authorList>
            <person name="Kallberg Y."/>
            <person name="Tangrot J."/>
            <person name="Rosling A."/>
        </authorList>
    </citation>
    <scope>NUCLEOTIDE SEQUENCE</scope>
    <source>
        <strain evidence="1">MA453B</strain>
    </source>
</reference>
<name>A0A9N9PH46_9GLOM</name>
<proteinExistence type="predicted"/>
<organism evidence="1 2">
    <name type="scientific">Dentiscutata erythropus</name>
    <dbReference type="NCBI Taxonomy" id="1348616"/>
    <lineage>
        <taxon>Eukaryota</taxon>
        <taxon>Fungi</taxon>
        <taxon>Fungi incertae sedis</taxon>
        <taxon>Mucoromycota</taxon>
        <taxon>Glomeromycotina</taxon>
        <taxon>Glomeromycetes</taxon>
        <taxon>Diversisporales</taxon>
        <taxon>Gigasporaceae</taxon>
        <taxon>Dentiscutata</taxon>
    </lineage>
</organism>
<evidence type="ECO:0000313" key="1">
    <source>
        <dbReference type="EMBL" id="CAG8819721.1"/>
    </source>
</evidence>
<evidence type="ECO:0000313" key="2">
    <source>
        <dbReference type="Proteomes" id="UP000789405"/>
    </source>
</evidence>
<keyword evidence="2" id="KW-1185">Reference proteome</keyword>
<gene>
    <name evidence="1" type="ORF">DERYTH_LOCUS26827</name>
</gene>
<dbReference type="EMBL" id="CAJVPY010058337">
    <property type="protein sequence ID" value="CAG8819721.1"/>
    <property type="molecule type" value="Genomic_DNA"/>
</dbReference>
<feature type="non-terminal residue" evidence="1">
    <location>
        <position position="1"/>
    </location>
</feature>
<protein>
    <submittedName>
        <fullName evidence="1">4432_t:CDS:1</fullName>
    </submittedName>
</protein>
<dbReference type="AlphaFoldDB" id="A0A9N9PH46"/>
<sequence length="67" mass="7708">GSQPLHKKFKIICEINNMEVLKPILDVATRWNSSYEMVEWALKLQNMLDAIIHAKGDLNDNVLTKVE</sequence>
<dbReference type="Proteomes" id="UP000789405">
    <property type="component" value="Unassembled WGS sequence"/>
</dbReference>
<comment type="caution">
    <text evidence="1">The sequence shown here is derived from an EMBL/GenBank/DDBJ whole genome shotgun (WGS) entry which is preliminary data.</text>
</comment>
<accession>A0A9N9PH46</accession>